<dbReference type="EMBL" id="CP003355">
    <property type="protein sequence ID" value="AHD07683.1"/>
    <property type="molecule type" value="Genomic_DNA"/>
</dbReference>
<dbReference type="KEGG" id="plv:ERIC2_c40200"/>
<evidence type="ECO:0000313" key="9">
    <source>
        <dbReference type="Proteomes" id="UP000029431"/>
    </source>
</evidence>
<dbReference type="PANTHER" id="PTHR34296">
    <property type="entry name" value="TRANSCRIPTIONAL ACTIVATOR PROTEIN MED"/>
    <property type="match status" value="1"/>
</dbReference>
<dbReference type="Gene3D" id="3.40.50.2300">
    <property type="match status" value="2"/>
</dbReference>
<dbReference type="InterPro" id="IPR003760">
    <property type="entry name" value="PnrA-like"/>
</dbReference>
<comment type="subcellular location">
    <subcellularLocation>
        <location evidence="1">Cell membrane</location>
        <topology evidence="1">Lipid-anchor</topology>
    </subcellularLocation>
</comment>
<evidence type="ECO:0000256" key="5">
    <source>
        <dbReference type="ARBA" id="ARBA00023136"/>
    </source>
</evidence>
<dbReference type="GO" id="GO:0005886">
    <property type="term" value="C:plasma membrane"/>
    <property type="evidence" value="ECO:0007669"/>
    <property type="project" value="UniProtKB-SubCell"/>
</dbReference>
<dbReference type="PATRIC" id="fig|697284.3.peg.3764"/>
<feature type="domain" description="ABC transporter substrate-binding protein PnrA-like" evidence="7">
    <location>
        <begin position="78"/>
        <end position="375"/>
    </location>
</feature>
<dbReference type="eggNOG" id="COG1744">
    <property type="taxonomic scope" value="Bacteria"/>
</dbReference>
<dbReference type="InterPro" id="IPR050957">
    <property type="entry name" value="BMP_lipoprotein"/>
</dbReference>
<evidence type="ECO:0000256" key="1">
    <source>
        <dbReference type="ARBA" id="ARBA00004193"/>
    </source>
</evidence>
<dbReference type="Pfam" id="PF02608">
    <property type="entry name" value="Bmp"/>
    <property type="match status" value="1"/>
</dbReference>
<dbReference type="CDD" id="cd06354">
    <property type="entry name" value="PBP1_PrnA-like"/>
    <property type="match status" value="1"/>
</dbReference>
<keyword evidence="4" id="KW-0732">Signal</keyword>
<keyword evidence="5" id="KW-0472">Membrane</keyword>
<dbReference type="Proteomes" id="UP000029431">
    <property type="component" value="Chromosome"/>
</dbReference>
<dbReference type="InterPro" id="IPR028082">
    <property type="entry name" value="Peripla_BP_I"/>
</dbReference>
<dbReference type="HOGENOM" id="CLU_038813_0_0_9"/>
<evidence type="ECO:0000256" key="3">
    <source>
        <dbReference type="ARBA" id="ARBA00022475"/>
    </source>
</evidence>
<dbReference type="SUPFAM" id="SSF53822">
    <property type="entry name" value="Periplasmic binding protein-like I"/>
    <property type="match status" value="1"/>
</dbReference>
<evidence type="ECO:0000313" key="8">
    <source>
        <dbReference type="EMBL" id="AHD07683.1"/>
    </source>
</evidence>
<keyword evidence="3" id="KW-1003">Cell membrane</keyword>
<comment type="similarity">
    <text evidence="2">Belongs to the BMP lipoprotein family.</text>
</comment>
<reference evidence="8 9" key="1">
    <citation type="journal article" date="2014" name="PLoS ONE">
        <title>How to Kill the Honey Bee Larva: Genomic Potential and Virulence Mechanisms of Paenibacillus larvae.</title>
        <authorList>
            <person name="Djukic M."/>
            <person name="Brzuszkiewicz E."/>
            <person name="Funfhaus A."/>
            <person name="Voss J."/>
            <person name="Gollnow K."/>
            <person name="Poppinga L."/>
            <person name="Liesegang H."/>
            <person name="Garcia-Gonzalez E."/>
            <person name="Genersch E."/>
            <person name="Daniel R."/>
        </authorList>
    </citation>
    <scope>NUCLEOTIDE SEQUENCE [LARGE SCALE GENOMIC DNA]</scope>
    <source>
        <strain evidence="8 9">DSM 25430</strain>
    </source>
</reference>
<keyword evidence="6 8" id="KW-0449">Lipoprotein</keyword>
<evidence type="ECO:0000256" key="4">
    <source>
        <dbReference type="ARBA" id="ARBA00022729"/>
    </source>
</evidence>
<sequence length="375" mass="40366">MYNCVAECHHSACHFSAGSSKWPGRWTKTFGGSKMKKTLQFSLVMLLVLSVVLAGCGKKSSNDGGKERASKGSDIKIGMVTDMGGINDKSFNQSSWEGLKQLEKETGAKVKNLESKTDADYVPNLTQFASEKYALTWGIGQTIDKAMKTVADQNKDAKFAIIDNMVEAPNVHSVVFAENEGSFLAGVVAGLMTKTNKVGFVGGMEIPVIKRFEAGYVAGVKAANPNVEVKVNYTGAFDKPDQGKSAASTLYNDGADIIFHAAGNTGNGVFNEAIDREKQGKKVWVIGVDKDQSLEYGDKVTLTSMIKKVDEAVIKISKTVIDGKFEGGKTTVLGLKDNGVGLADTSKKNVPEDVLKKVDEFKDKIIKGEIKVPEQ</sequence>
<name>V9WBW8_9BACL</name>
<keyword evidence="9" id="KW-1185">Reference proteome</keyword>
<dbReference type="AlphaFoldDB" id="V9WBW8"/>
<proteinExistence type="inferred from homology"/>
<protein>
    <submittedName>
        <fullName evidence="8">Putative lipoprotein YufN</fullName>
    </submittedName>
</protein>
<dbReference type="PANTHER" id="PTHR34296:SF2">
    <property type="entry name" value="ABC TRANSPORTER GUANOSINE-BINDING PROTEIN NUPN"/>
    <property type="match status" value="1"/>
</dbReference>
<evidence type="ECO:0000256" key="6">
    <source>
        <dbReference type="ARBA" id="ARBA00023288"/>
    </source>
</evidence>
<accession>V9WBW8</accession>
<organism evidence="8 9">
    <name type="scientific">Paenibacillus larvae subsp. larvae DSM 25430</name>
    <dbReference type="NCBI Taxonomy" id="697284"/>
    <lineage>
        <taxon>Bacteria</taxon>
        <taxon>Bacillati</taxon>
        <taxon>Bacillota</taxon>
        <taxon>Bacilli</taxon>
        <taxon>Bacillales</taxon>
        <taxon>Paenibacillaceae</taxon>
        <taxon>Paenibacillus</taxon>
    </lineage>
</organism>
<evidence type="ECO:0000256" key="2">
    <source>
        <dbReference type="ARBA" id="ARBA00008610"/>
    </source>
</evidence>
<gene>
    <name evidence="8" type="primary">yufN</name>
    <name evidence="8" type="ORF">ERIC2_c40200</name>
</gene>
<evidence type="ECO:0000259" key="7">
    <source>
        <dbReference type="Pfam" id="PF02608"/>
    </source>
</evidence>